<dbReference type="PANTHER" id="PTHR43818:SF10">
    <property type="entry name" value="NADH-DEPENDENT DEHYDROGENASE-RELATED"/>
    <property type="match status" value="1"/>
</dbReference>
<dbReference type="RefSeq" id="WP_109745488.1">
    <property type="nucleotide sequence ID" value="NZ_QGGO01000046.1"/>
</dbReference>
<evidence type="ECO:0000313" key="4">
    <source>
        <dbReference type="Proteomes" id="UP000245489"/>
    </source>
</evidence>
<dbReference type="OrthoDB" id="9763611at2"/>
<dbReference type="InterPro" id="IPR050463">
    <property type="entry name" value="Gfo/Idh/MocA_oxidrdct_glycsds"/>
</dbReference>
<dbReference type="GO" id="GO:0000166">
    <property type="term" value="F:nucleotide binding"/>
    <property type="evidence" value="ECO:0007669"/>
    <property type="project" value="InterPro"/>
</dbReference>
<keyword evidence="4" id="KW-1185">Reference proteome</keyword>
<reference evidence="3 4" key="1">
    <citation type="submission" date="2018-05" db="EMBL/GenBank/DDBJ databases">
        <title>Genomic Encyclopedia of Archaeal and Bacterial Type Strains, Phase II (KMG-II): from individual species to whole genera.</title>
        <authorList>
            <person name="Goeker M."/>
        </authorList>
    </citation>
    <scope>NUCLEOTIDE SEQUENCE [LARGE SCALE GENOMIC DNA]</scope>
    <source>
        <strain evidence="3 4">DSM 22214</strain>
    </source>
</reference>
<gene>
    <name evidence="3" type="ORF">LV89_04792</name>
</gene>
<accession>A0A316DJB7</accession>
<proteinExistence type="predicted"/>
<dbReference type="Pfam" id="PF01408">
    <property type="entry name" value="GFO_IDH_MocA"/>
    <property type="match status" value="1"/>
</dbReference>
<feature type="domain" description="Gfo/Idh/MocA-like oxidoreductase bacterial type C-terminal" evidence="2">
    <location>
        <begin position="207"/>
        <end position="263"/>
    </location>
</feature>
<evidence type="ECO:0000313" key="3">
    <source>
        <dbReference type="EMBL" id="PWK16723.1"/>
    </source>
</evidence>
<evidence type="ECO:0000259" key="1">
    <source>
        <dbReference type="Pfam" id="PF01408"/>
    </source>
</evidence>
<evidence type="ECO:0000259" key="2">
    <source>
        <dbReference type="Pfam" id="PF19051"/>
    </source>
</evidence>
<dbReference type="Pfam" id="PF19051">
    <property type="entry name" value="GFO_IDH_MocA_C2"/>
    <property type="match status" value="1"/>
</dbReference>
<dbReference type="InterPro" id="IPR000683">
    <property type="entry name" value="Gfo/Idh/MocA-like_OxRdtase_N"/>
</dbReference>
<dbReference type="Gene3D" id="3.40.50.720">
    <property type="entry name" value="NAD(P)-binding Rossmann-like Domain"/>
    <property type="match status" value="1"/>
</dbReference>
<feature type="domain" description="Gfo/Idh/MocA-like oxidoreductase N-terminal" evidence="1">
    <location>
        <begin position="42"/>
        <end position="161"/>
    </location>
</feature>
<protein>
    <submittedName>
        <fullName evidence="3">Putative dehydrogenase</fullName>
    </submittedName>
</protein>
<name>A0A316DJB7_9BACT</name>
<dbReference type="InterPro" id="IPR036291">
    <property type="entry name" value="NAD(P)-bd_dom_sf"/>
</dbReference>
<dbReference type="SUPFAM" id="SSF51735">
    <property type="entry name" value="NAD(P)-binding Rossmann-fold domains"/>
    <property type="match status" value="1"/>
</dbReference>
<dbReference type="AlphaFoldDB" id="A0A316DJB7"/>
<comment type="caution">
    <text evidence="3">The sequence shown here is derived from an EMBL/GenBank/DDBJ whole genome shotgun (WGS) entry which is preliminary data.</text>
</comment>
<dbReference type="InterPro" id="IPR043906">
    <property type="entry name" value="Gfo/Idh/MocA_OxRdtase_bact_C"/>
</dbReference>
<dbReference type="Gene3D" id="3.30.360.10">
    <property type="entry name" value="Dihydrodipicolinate Reductase, domain 2"/>
    <property type="match status" value="1"/>
</dbReference>
<sequence length="482" mass="54426">MNQQNNSRRDFIKKASIAIGGFYIVPRHVLGGKGFIAPSDKLNIACVGVGNKGWSDVNGAWNNGTENIVALCDVDDKMAEQAVKKFPNAKYFKDFRKMLEEEKSIDAVTVTTPDHTHYVVSMAAMQRGKHVYVQKPLAQNLYEVRKMTEAATQYKVVTQMGNQGGSSDGVRRFTEWYKAGLIGEVNRVHAWTNRPVWPQAIPTPAGKMDIPKELDWDLWLGPAKYREYNSAYHPFDWRGWVDFGTGALGDMGCHMFDPPYKALGLGYPSEVECSLTNIWAGKFKEGYYPESYPASSIVHLKFPRAGKQDVKLTWYDGGLLPERPEEIPSHIQMGDSSGGVLMVGTKGVMTCGVYGSNPQLFPEEKLKEKGEKLPITIPRVSGADKEGHYQQWIQACKDGYGKHQPLSSSFDYAGPMSETVIMGNLAIRSYLFRTEKKNPVWIDKWDYPGRKKLLWDGKNMKITNFDEANQFVKREYREGWTL</sequence>
<organism evidence="3 4">
    <name type="scientific">Arcicella aurantiaca</name>
    <dbReference type="NCBI Taxonomy" id="591202"/>
    <lineage>
        <taxon>Bacteria</taxon>
        <taxon>Pseudomonadati</taxon>
        <taxon>Bacteroidota</taxon>
        <taxon>Cytophagia</taxon>
        <taxon>Cytophagales</taxon>
        <taxon>Flectobacillaceae</taxon>
        <taxon>Arcicella</taxon>
    </lineage>
</organism>
<dbReference type="PANTHER" id="PTHR43818">
    <property type="entry name" value="BCDNA.GH03377"/>
    <property type="match status" value="1"/>
</dbReference>
<dbReference type="EMBL" id="QGGO01000046">
    <property type="protein sequence ID" value="PWK16723.1"/>
    <property type="molecule type" value="Genomic_DNA"/>
</dbReference>
<dbReference type="SUPFAM" id="SSF55347">
    <property type="entry name" value="Glyceraldehyde-3-phosphate dehydrogenase-like, C-terminal domain"/>
    <property type="match status" value="1"/>
</dbReference>
<dbReference type="Proteomes" id="UP000245489">
    <property type="component" value="Unassembled WGS sequence"/>
</dbReference>